<dbReference type="EMBL" id="CAJVCH010045852">
    <property type="protein sequence ID" value="CAG7717438.1"/>
    <property type="molecule type" value="Genomic_DNA"/>
</dbReference>
<dbReference type="AlphaFoldDB" id="A0A8J2NPQ3"/>
<proteinExistence type="predicted"/>
<accession>A0A8J2NPQ3</accession>
<gene>
    <name evidence="1" type="ORF">AFUS01_LOCUS6897</name>
</gene>
<comment type="caution">
    <text evidence="1">The sequence shown here is derived from an EMBL/GenBank/DDBJ whole genome shotgun (WGS) entry which is preliminary data.</text>
</comment>
<sequence>MKNQNLDLILAPVFPFPATRIEDSDKFFGGVCYTCIYN</sequence>
<name>A0A8J2NPQ3_9HEXA</name>
<dbReference type="OrthoDB" id="6428749at2759"/>
<protein>
    <submittedName>
        <fullName evidence="1">Uncharacterized protein</fullName>
    </submittedName>
</protein>
<keyword evidence="2" id="KW-1185">Reference proteome</keyword>
<reference evidence="1" key="1">
    <citation type="submission" date="2021-06" db="EMBL/GenBank/DDBJ databases">
        <authorList>
            <person name="Hodson N. C."/>
            <person name="Mongue J. A."/>
            <person name="Jaron S. K."/>
        </authorList>
    </citation>
    <scope>NUCLEOTIDE SEQUENCE</scope>
</reference>
<organism evidence="1 2">
    <name type="scientific">Allacma fusca</name>
    <dbReference type="NCBI Taxonomy" id="39272"/>
    <lineage>
        <taxon>Eukaryota</taxon>
        <taxon>Metazoa</taxon>
        <taxon>Ecdysozoa</taxon>
        <taxon>Arthropoda</taxon>
        <taxon>Hexapoda</taxon>
        <taxon>Collembola</taxon>
        <taxon>Symphypleona</taxon>
        <taxon>Sminthuridae</taxon>
        <taxon>Allacma</taxon>
    </lineage>
</organism>
<feature type="non-terminal residue" evidence="1">
    <location>
        <position position="1"/>
    </location>
</feature>
<dbReference type="Proteomes" id="UP000708208">
    <property type="component" value="Unassembled WGS sequence"/>
</dbReference>
<evidence type="ECO:0000313" key="2">
    <source>
        <dbReference type="Proteomes" id="UP000708208"/>
    </source>
</evidence>
<evidence type="ECO:0000313" key="1">
    <source>
        <dbReference type="EMBL" id="CAG7717438.1"/>
    </source>
</evidence>